<keyword evidence="4" id="KW-1185">Reference proteome</keyword>
<dbReference type="InterPro" id="IPR016300">
    <property type="entry name" value="ATPase_ArsA/GET3"/>
</dbReference>
<dbReference type="InterPro" id="IPR025723">
    <property type="entry name" value="ArsA/GET3_ATPase-like"/>
</dbReference>
<dbReference type="EMBL" id="WJHE01000037">
    <property type="protein sequence ID" value="MST31322.1"/>
    <property type="molecule type" value="Genomic_DNA"/>
</dbReference>
<gene>
    <name evidence="3" type="ORF">GHK86_01065</name>
</gene>
<reference evidence="3 4" key="1">
    <citation type="submission" date="2019-11" db="EMBL/GenBank/DDBJ databases">
        <title>Acidiferrimicrobium australis gen. nov., sp. nov., an acidophilic and obligately heterotrophic, member of the Actinobacteria that catalyses dissimilatory oxido- reduction of iron isolated from metal-rich acidic water in Chile.</title>
        <authorList>
            <person name="Gonzalez D."/>
            <person name="Huber K."/>
            <person name="Hedrich S."/>
            <person name="Rojas-Villalobos C."/>
            <person name="Quatrini R."/>
            <person name="Dinamarca M.A."/>
            <person name="Schwarz A."/>
            <person name="Canales C."/>
            <person name="Nancucheo I."/>
        </authorList>
    </citation>
    <scope>NUCLEOTIDE SEQUENCE [LARGE SCALE GENOMIC DNA]</scope>
    <source>
        <strain evidence="3 4">USS-CCA1</strain>
    </source>
</reference>
<comment type="caution">
    <text evidence="3">The sequence shown here is derived from an EMBL/GenBank/DDBJ whole genome shotgun (WGS) entry which is preliminary data.</text>
</comment>
<protein>
    <submittedName>
        <fullName evidence="3">AAA family ATPase</fullName>
    </submittedName>
</protein>
<dbReference type="PANTHER" id="PTHR10803:SF26">
    <property type="entry name" value="ANION TRANSPORTER ATPASE-RELATED"/>
    <property type="match status" value="1"/>
</dbReference>
<dbReference type="Proteomes" id="UP000437736">
    <property type="component" value="Unassembled WGS sequence"/>
</dbReference>
<sequence>MPTPRPASDPTRGSASPAARGAGEPVQSLDALLAAKEIVIACGSGGVGKTTTAAAAAAMAAVHHGGRVLVVTVDPARRLANALGLPGFGNDARRVPSEAFAAAGVEPRGELWAAMLDTKQSWDALVRRHAPDAGTERRILENPLYQNIAGRFVQSHDYIAMERLYELHSEGRYDLIVVDTPPTRNAVDFIEAPQRMAEFFSSRLLRLLIVPYRSRMVNLASRPFYQIADRILGSQFLSDIAEFFILFQTMYGGFVERARAVERLLRDRRTTFVVVSTLEAAPVHEAEFFIQVLRAKRFHLGALVLNRVLPGYLLDPAAGVAATRLVAHADVVAEGLAPLLGAEPAQLGRVLREVGDTYRNLRVVAKAEAAQRDDLAAVPEVVATAPELEADIHDLTGLLRLGQLIWS</sequence>
<name>A0ABW9QNG8_9ACTN</name>
<evidence type="ECO:0000256" key="1">
    <source>
        <dbReference type="SAM" id="MobiDB-lite"/>
    </source>
</evidence>
<dbReference type="InterPro" id="IPR027417">
    <property type="entry name" value="P-loop_NTPase"/>
</dbReference>
<dbReference type="Gene3D" id="3.40.50.300">
    <property type="entry name" value="P-loop containing nucleotide triphosphate hydrolases"/>
    <property type="match status" value="1"/>
</dbReference>
<proteinExistence type="predicted"/>
<accession>A0ABW9QNG8</accession>
<evidence type="ECO:0000313" key="3">
    <source>
        <dbReference type="EMBL" id="MST31322.1"/>
    </source>
</evidence>
<dbReference type="PANTHER" id="PTHR10803">
    <property type="entry name" value="ARSENICAL PUMP-DRIVING ATPASE ARSENITE-TRANSLOCATING ATPASE"/>
    <property type="match status" value="1"/>
</dbReference>
<feature type="compositionally biased region" description="Low complexity" evidence="1">
    <location>
        <begin position="12"/>
        <end position="23"/>
    </location>
</feature>
<feature type="domain" description="ArsA/GET3 Anion-transporting ATPase-like" evidence="2">
    <location>
        <begin position="37"/>
        <end position="311"/>
    </location>
</feature>
<organism evidence="3 4">
    <name type="scientific">Acidiferrimicrobium australe</name>
    <dbReference type="NCBI Taxonomy" id="2664430"/>
    <lineage>
        <taxon>Bacteria</taxon>
        <taxon>Bacillati</taxon>
        <taxon>Actinomycetota</taxon>
        <taxon>Acidimicrobiia</taxon>
        <taxon>Acidimicrobiales</taxon>
        <taxon>Acidimicrobiaceae</taxon>
        <taxon>Acidiferrimicrobium</taxon>
    </lineage>
</organism>
<feature type="region of interest" description="Disordered" evidence="1">
    <location>
        <begin position="1"/>
        <end position="23"/>
    </location>
</feature>
<dbReference type="SUPFAM" id="SSF52540">
    <property type="entry name" value="P-loop containing nucleoside triphosphate hydrolases"/>
    <property type="match status" value="1"/>
</dbReference>
<dbReference type="Pfam" id="PF02374">
    <property type="entry name" value="ArsA_ATPase"/>
    <property type="match status" value="1"/>
</dbReference>
<evidence type="ECO:0000313" key="4">
    <source>
        <dbReference type="Proteomes" id="UP000437736"/>
    </source>
</evidence>
<evidence type="ECO:0000259" key="2">
    <source>
        <dbReference type="Pfam" id="PF02374"/>
    </source>
</evidence>